<sequence length="522" mass="58951">MKWMGRFLLSLAMCGALSGFAQASLPNVIVILADDLGYADVGFHEVVADGVHTPNLDRLAESGVVFRNAYAASPVCSNSRLAFSTGRYPQRWGAYFYGQGGLPTTEQTIAEMMREAGYRTMKIGKNHLNRGAKEDPMKHGFDHWLGFTNHSWDFNLLSEKDVEAYEKKEAGSIAKAKMAPIGPLTRDNGEPASFENTNTTEVFGRESVSFIKTESEKPFYLQLEFNAVHTPLTRAPNEQLRKKYGIPDHPFDRDAKVWPYPYWDPVAQPEYNEWYDQTCHLGIPDPYGRKIYLAHLELMDSVVGQVMDTLKEEGLDEKTLVFFSSDNGGSDQSYANNGPVNAYKYCLMDGGIKVPMVVRWPRKFKAKTIDAVVTHRDIFASLSEITGVAPRKPLDGESLIPLIKGDVISLHDEEAMFWDSGKKRQNWVVREGDWKLVYREESYDYQAYELDENGLVKSALRTVPLATGLQLYNMDADPGELNNLSTSHPERVEEMKALYEKWRVQMADPVRGKKATIIQVKL</sequence>
<feature type="signal peptide" evidence="2">
    <location>
        <begin position="1"/>
        <end position="23"/>
    </location>
</feature>
<evidence type="ECO:0000313" key="4">
    <source>
        <dbReference type="EMBL" id="VGO18580.1"/>
    </source>
</evidence>
<feature type="domain" description="Sulfatase N-terminal" evidence="3">
    <location>
        <begin position="26"/>
        <end position="388"/>
    </location>
</feature>
<dbReference type="InterPro" id="IPR017850">
    <property type="entry name" value="Alkaline_phosphatase_core_sf"/>
</dbReference>
<accession>A0A6C2UEH7</accession>
<dbReference type="Pfam" id="PF00884">
    <property type="entry name" value="Sulfatase"/>
    <property type="match status" value="1"/>
</dbReference>
<dbReference type="InterPro" id="IPR050738">
    <property type="entry name" value="Sulfatase"/>
</dbReference>
<dbReference type="Gene3D" id="3.30.1120.10">
    <property type="match status" value="1"/>
</dbReference>
<dbReference type="AlphaFoldDB" id="A0A6C2UEH7"/>
<feature type="chain" id="PRO_5028842031" evidence="2">
    <location>
        <begin position="24"/>
        <end position="522"/>
    </location>
</feature>
<evidence type="ECO:0000256" key="1">
    <source>
        <dbReference type="ARBA" id="ARBA00008779"/>
    </source>
</evidence>
<dbReference type="PANTHER" id="PTHR42693:SF33">
    <property type="entry name" value="ARYLSULFATASE"/>
    <property type="match status" value="1"/>
</dbReference>
<dbReference type="InterPro" id="IPR000917">
    <property type="entry name" value="Sulfatase_N"/>
</dbReference>
<dbReference type="EMBL" id="CAAHFH010000001">
    <property type="protein sequence ID" value="VGO18580.1"/>
    <property type="molecule type" value="Genomic_DNA"/>
</dbReference>
<evidence type="ECO:0000259" key="3">
    <source>
        <dbReference type="Pfam" id="PF00884"/>
    </source>
</evidence>
<evidence type="ECO:0000256" key="2">
    <source>
        <dbReference type="SAM" id="SignalP"/>
    </source>
</evidence>
<name>A0A6C2UEH7_9BACT</name>
<dbReference type="GO" id="GO:0004065">
    <property type="term" value="F:arylsulfatase activity"/>
    <property type="evidence" value="ECO:0007669"/>
    <property type="project" value="TreeGrafter"/>
</dbReference>
<reference evidence="4 5" key="1">
    <citation type="submission" date="2019-04" db="EMBL/GenBank/DDBJ databases">
        <authorList>
            <person name="Van Vliet M D."/>
        </authorList>
    </citation>
    <scope>NUCLEOTIDE SEQUENCE [LARGE SCALE GENOMIC DNA]</scope>
    <source>
        <strain evidence="4 5">F21</strain>
    </source>
</reference>
<proteinExistence type="inferred from homology"/>
<dbReference type="Proteomes" id="UP000346198">
    <property type="component" value="Unassembled WGS sequence"/>
</dbReference>
<protein>
    <submittedName>
        <fullName evidence="4">Arylsulfatase</fullName>
    </submittedName>
</protein>
<comment type="similarity">
    <text evidence="1">Belongs to the sulfatase family.</text>
</comment>
<keyword evidence="5" id="KW-1185">Reference proteome</keyword>
<dbReference type="Gene3D" id="3.40.720.10">
    <property type="entry name" value="Alkaline Phosphatase, subunit A"/>
    <property type="match status" value="1"/>
</dbReference>
<dbReference type="PANTHER" id="PTHR42693">
    <property type="entry name" value="ARYLSULFATASE FAMILY MEMBER"/>
    <property type="match status" value="1"/>
</dbReference>
<gene>
    <name evidence="4" type="primary">atsA_55</name>
    <name evidence="4" type="ORF">SCARR_00633</name>
</gene>
<organism evidence="4 5">
    <name type="scientific">Pontiella sulfatireligans</name>
    <dbReference type="NCBI Taxonomy" id="2750658"/>
    <lineage>
        <taxon>Bacteria</taxon>
        <taxon>Pseudomonadati</taxon>
        <taxon>Kiritimatiellota</taxon>
        <taxon>Kiritimatiellia</taxon>
        <taxon>Kiritimatiellales</taxon>
        <taxon>Pontiellaceae</taxon>
        <taxon>Pontiella</taxon>
    </lineage>
</organism>
<keyword evidence="2" id="KW-0732">Signal</keyword>
<dbReference type="SUPFAM" id="SSF53649">
    <property type="entry name" value="Alkaline phosphatase-like"/>
    <property type="match status" value="1"/>
</dbReference>
<evidence type="ECO:0000313" key="5">
    <source>
        <dbReference type="Proteomes" id="UP000346198"/>
    </source>
</evidence>